<reference evidence="2 3" key="1">
    <citation type="submission" date="2019-06" db="EMBL/GenBank/DDBJ databases">
        <title>A chromosomal-level reference genome of Carpinus fangiana (Coryloideae, Betulaceae).</title>
        <authorList>
            <person name="Yang X."/>
            <person name="Wang Z."/>
            <person name="Zhang L."/>
            <person name="Hao G."/>
            <person name="Liu J."/>
            <person name="Yang Y."/>
        </authorList>
    </citation>
    <scope>NUCLEOTIDE SEQUENCE [LARGE SCALE GENOMIC DNA]</scope>
    <source>
        <strain evidence="2">Cfa_2016G</strain>
        <tissue evidence="2">Leaf</tissue>
    </source>
</reference>
<organism evidence="2 3">
    <name type="scientific">Carpinus fangiana</name>
    <dbReference type="NCBI Taxonomy" id="176857"/>
    <lineage>
        <taxon>Eukaryota</taxon>
        <taxon>Viridiplantae</taxon>
        <taxon>Streptophyta</taxon>
        <taxon>Embryophyta</taxon>
        <taxon>Tracheophyta</taxon>
        <taxon>Spermatophyta</taxon>
        <taxon>Magnoliopsida</taxon>
        <taxon>eudicotyledons</taxon>
        <taxon>Gunneridae</taxon>
        <taxon>Pentapetalae</taxon>
        <taxon>rosids</taxon>
        <taxon>fabids</taxon>
        <taxon>Fagales</taxon>
        <taxon>Betulaceae</taxon>
        <taxon>Carpinus</taxon>
    </lineage>
</organism>
<feature type="region of interest" description="Disordered" evidence="1">
    <location>
        <begin position="300"/>
        <end position="321"/>
    </location>
</feature>
<comment type="caution">
    <text evidence="2">The sequence shown here is derived from an EMBL/GenBank/DDBJ whole genome shotgun (WGS) entry which is preliminary data.</text>
</comment>
<evidence type="ECO:0000313" key="2">
    <source>
        <dbReference type="EMBL" id="KAB8337072.1"/>
    </source>
</evidence>
<dbReference type="AlphaFoldDB" id="A0A5N6KP61"/>
<dbReference type="EMBL" id="VIBQ01000009">
    <property type="protein sequence ID" value="KAB8337072.1"/>
    <property type="molecule type" value="Genomic_DNA"/>
</dbReference>
<evidence type="ECO:0000256" key="1">
    <source>
        <dbReference type="SAM" id="MobiDB-lite"/>
    </source>
</evidence>
<name>A0A5N6KP61_9ROSI</name>
<evidence type="ECO:0008006" key="4">
    <source>
        <dbReference type="Google" id="ProtNLM"/>
    </source>
</evidence>
<sequence>MTSRSGSECAGKAGIALRCGPQWKPCRGTLSSLLLVRAPTPAVYDRLRRRYYAQSCIPAASGGPRSTAGLTLGSALYLPNLSLIVKAVSQPGVNGQIDETPCTVAKPPWMACCNVTYLPLCSPTRCRIVIKIRRAAPCMPTASLSASICLGPPTAFVSRQVQEIICFSDSEPHGENASWQFQISQDPMSYILVNLGKGQGSAMSSFLSPDTGLTQPGMAELNASDPRQHWDWQTMDPTKGYTVQNVANGTNWLLDVHNITSGTLSMSPSASLSQERWIVSSAAPISNAPAPACCLLDMVSNIPPPSPDQPRNSRNNKSRRC</sequence>
<protein>
    <recommendedName>
        <fullName evidence="4">Ricin B lectin domain-containing protein</fullName>
    </recommendedName>
</protein>
<dbReference type="Proteomes" id="UP000327013">
    <property type="component" value="Unassembled WGS sequence"/>
</dbReference>
<evidence type="ECO:0000313" key="3">
    <source>
        <dbReference type="Proteomes" id="UP000327013"/>
    </source>
</evidence>
<keyword evidence="3" id="KW-1185">Reference proteome</keyword>
<accession>A0A5N6KP61</accession>
<gene>
    <name evidence="2" type="ORF">FH972_021376</name>
</gene>
<proteinExistence type="predicted"/>